<keyword evidence="3" id="KW-1185">Reference proteome</keyword>
<sequence>MIAVATSTSREGAAPPSPPPALQFLDLPSEIHSQIAAYLPLTQIIPFLSLHPTLLGLSRSNLTPLPQLIREALDGGWPYHPLLAKLPSLSLFLPDDGGAIFLEVLVRARPKWVLERLELGRWTEGVWKEAFERRFLPSWKRYKGEGDTWRAVFLRILGRLEHRNLGCTHDESWTRFITLHRNGSASINRIYSRQFDPYQIYDELKHQNNFAAEPTTVRVVVHLQDVRVIVLGVLYKYPSLFVNQNAHDLLHPPLLTEVEMERGSSNFSGVGSSGRAGSGESPSQRPAVDRIASGTASANPSSATNEVYYPLVRSLSPSGPQDTSYGLTDGTFTSSSSTAASQPPPTTRRATLSSLLSPSLRSRLPSSQNVNGSGSGSGMPAYPAPESPSWAPSNGKRGLGARLTSSRSRDSDDTTPKSTGKKWGLGRRHSGEDRGTVIPASALFSGGGSGSGGSGGSSGNAVGTNGHEAEGARVIPASALFGEQGRQGSVPDSSRAPGPSILANSTTATHTASAVSIAVSSSSSPYAEVSQPTGAGPDTREPQAQPQTGNDLIAPRPRLHLPYPPMRRPQPAPSYRFYPNYTPPPFPHPSSDSTYKDGVSAGASAVLFDRRQAHQVVEDDYAGNIWAYRRTAGDGLGGVGDGDTAGSAEGGDEVWGGGERYVEWDEAEGGRRRWVGPMLVIAQLHPTHHPRAQPPGVDPSLPTEGSDPDLGPKGMYASLGFEDLEKIMGWVELKGGGAYVADPRRGGMGFE</sequence>
<dbReference type="RefSeq" id="XP_052948628.1">
    <property type="nucleotide sequence ID" value="XM_053091738.1"/>
</dbReference>
<accession>A0AA38LYE0</accession>
<dbReference type="EMBL" id="JAKWFO010000002">
    <property type="protein sequence ID" value="KAI9638851.1"/>
    <property type="molecule type" value="Genomic_DNA"/>
</dbReference>
<reference evidence="2" key="1">
    <citation type="journal article" date="2022" name="G3 (Bethesda)">
        <title>High quality genome of the basidiomycete yeast Dioszegia hungarica PDD-24b-2 isolated from cloud water.</title>
        <authorList>
            <person name="Jarrige D."/>
            <person name="Haridas S."/>
            <person name="Bleykasten-Grosshans C."/>
            <person name="Joly M."/>
            <person name="Nadalig T."/>
            <person name="Sancelme M."/>
            <person name="Vuilleumier S."/>
            <person name="Grigoriev I.V."/>
            <person name="Amato P."/>
            <person name="Bringel F."/>
        </authorList>
    </citation>
    <scope>NUCLEOTIDE SEQUENCE</scope>
    <source>
        <strain evidence="2">PDD-24b-2</strain>
    </source>
</reference>
<dbReference type="Proteomes" id="UP001164286">
    <property type="component" value="Unassembled WGS sequence"/>
</dbReference>
<feature type="region of interest" description="Disordered" evidence="1">
    <location>
        <begin position="484"/>
        <end position="504"/>
    </location>
</feature>
<feature type="compositionally biased region" description="Low complexity" evidence="1">
    <location>
        <begin position="333"/>
        <end position="367"/>
    </location>
</feature>
<feature type="region of interest" description="Disordered" evidence="1">
    <location>
        <begin position="687"/>
        <end position="713"/>
    </location>
</feature>
<name>A0AA38LYE0_9TREE</name>
<evidence type="ECO:0000256" key="1">
    <source>
        <dbReference type="SAM" id="MobiDB-lite"/>
    </source>
</evidence>
<evidence type="ECO:0008006" key="4">
    <source>
        <dbReference type="Google" id="ProtNLM"/>
    </source>
</evidence>
<feature type="compositionally biased region" description="Gly residues" evidence="1">
    <location>
        <begin position="445"/>
        <end position="458"/>
    </location>
</feature>
<feature type="compositionally biased region" description="Low complexity" evidence="1">
    <location>
        <begin position="520"/>
        <end position="530"/>
    </location>
</feature>
<dbReference type="GeneID" id="77730943"/>
<evidence type="ECO:0000313" key="2">
    <source>
        <dbReference type="EMBL" id="KAI9638851.1"/>
    </source>
</evidence>
<feature type="compositionally biased region" description="Polar residues" evidence="1">
    <location>
        <begin position="294"/>
        <end position="305"/>
    </location>
</feature>
<proteinExistence type="predicted"/>
<dbReference type="AlphaFoldDB" id="A0AA38LYE0"/>
<gene>
    <name evidence="2" type="ORF">MKK02DRAFT_41876</name>
</gene>
<evidence type="ECO:0000313" key="3">
    <source>
        <dbReference type="Proteomes" id="UP001164286"/>
    </source>
</evidence>
<organism evidence="2 3">
    <name type="scientific">Dioszegia hungarica</name>
    <dbReference type="NCBI Taxonomy" id="4972"/>
    <lineage>
        <taxon>Eukaryota</taxon>
        <taxon>Fungi</taxon>
        <taxon>Dikarya</taxon>
        <taxon>Basidiomycota</taxon>
        <taxon>Agaricomycotina</taxon>
        <taxon>Tremellomycetes</taxon>
        <taxon>Tremellales</taxon>
        <taxon>Bulleribasidiaceae</taxon>
        <taxon>Dioszegia</taxon>
    </lineage>
</organism>
<feature type="region of interest" description="Disordered" evidence="1">
    <location>
        <begin position="520"/>
        <end position="577"/>
    </location>
</feature>
<comment type="caution">
    <text evidence="2">The sequence shown here is derived from an EMBL/GenBank/DDBJ whole genome shotgun (WGS) entry which is preliminary data.</text>
</comment>
<protein>
    <recommendedName>
        <fullName evidence="4">F-box domain-containing protein</fullName>
    </recommendedName>
</protein>
<feature type="compositionally biased region" description="Pro residues" evidence="1">
    <location>
        <begin position="562"/>
        <end position="572"/>
    </location>
</feature>
<feature type="compositionally biased region" description="Polar residues" evidence="1">
    <location>
        <begin position="315"/>
        <end position="332"/>
    </location>
</feature>
<feature type="region of interest" description="Disordered" evidence="1">
    <location>
        <begin position="264"/>
        <end position="466"/>
    </location>
</feature>